<feature type="signal peptide" evidence="2">
    <location>
        <begin position="1"/>
        <end position="26"/>
    </location>
</feature>
<dbReference type="SUPFAM" id="SSF88874">
    <property type="entry name" value="Receptor-binding domain of short tail fibre protein gp12"/>
    <property type="match status" value="1"/>
</dbReference>
<organism evidence="4 5">
    <name type="scientific">Litorilituus sediminis</name>
    <dbReference type="NCBI Taxonomy" id="718192"/>
    <lineage>
        <taxon>Bacteria</taxon>
        <taxon>Pseudomonadati</taxon>
        <taxon>Pseudomonadota</taxon>
        <taxon>Gammaproteobacteria</taxon>
        <taxon>Alteromonadales</taxon>
        <taxon>Colwelliaceae</taxon>
        <taxon>Litorilituus</taxon>
    </lineage>
</organism>
<sequence>MKNTLKTLSLSIGLASSLAISSNAIANEPFIGEIAWVPYNFAPRGWALCDGQILPIASNQALFALLGTTYGGDGRTTFGLPEVRGRTMMHAGQGPGLTPRNLGEKLGEEEVTLNVNQLPSHTHSQRASNGSPNSTSPEGNALASPSRSKIYADNANVAMAGNSITNAGGNQAHNNMQPYTVLHCIIALQGIFPSRN</sequence>
<name>A0A4P6P6S4_9GAMM</name>
<dbReference type="Proteomes" id="UP000290244">
    <property type="component" value="Chromosome"/>
</dbReference>
<dbReference type="Gene3D" id="3.90.1340.10">
    <property type="entry name" value="Phage tail collar domain"/>
    <property type="match status" value="1"/>
</dbReference>
<feature type="domain" description="Phage tail collar" evidence="3">
    <location>
        <begin position="32"/>
        <end position="87"/>
    </location>
</feature>
<feature type="chain" id="PRO_5020941893" evidence="2">
    <location>
        <begin position="27"/>
        <end position="196"/>
    </location>
</feature>
<dbReference type="OrthoDB" id="9810174at2"/>
<dbReference type="RefSeq" id="WP_130603861.1">
    <property type="nucleotide sequence ID" value="NZ_CP034759.1"/>
</dbReference>
<accession>A0A4P6P6S4</accession>
<dbReference type="Pfam" id="PF07484">
    <property type="entry name" value="Collar"/>
    <property type="match status" value="1"/>
</dbReference>
<protein>
    <submittedName>
        <fullName evidence="4">Phage tail protein</fullName>
    </submittedName>
</protein>
<dbReference type="InterPro" id="IPR037053">
    <property type="entry name" value="Phage_tail_collar_dom_sf"/>
</dbReference>
<evidence type="ECO:0000313" key="4">
    <source>
        <dbReference type="EMBL" id="QBG37194.1"/>
    </source>
</evidence>
<dbReference type="AlphaFoldDB" id="A0A4P6P6S4"/>
<dbReference type="KEGG" id="lsd:EMK97_16380"/>
<gene>
    <name evidence="4" type="ORF">EMK97_16380</name>
</gene>
<dbReference type="EMBL" id="CP034759">
    <property type="protein sequence ID" value="QBG37194.1"/>
    <property type="molecule type" value="Genomic_DNA"/>
</dbReference>
<evidence type="ECO:0000313" key="5">
    <source>
        <dbReference type="Proteomes" id="UP000290244"/>
    </source>
</evidence>
<dbReference type="InterPro" id="IPR011083">
    <property type="entry name" value="Phage_tail_collar_dom"/>
</dbReference>
<evidence type="ECO:0000259" key="3">
    <source>
        <dbReference type="Pfam" id="PF07484"/>
    </source>
</evidence>
<evidence type="ECO:0000256" key="1">
    <source>
        <dbReference type="SAM" id="MobiDB-lite"/>
    </source>
</evidence>
<evidence type="ECO:0000256" key="2">
    <source>
        <dbReference type="SAM" id="SignalP"/>
    </source>
</evidence>
<feature type="region of interest" description="Disordered" evidence="1">
    <location>
        <begin position="119"/>
        <end position="145"/>
    </location>
</feature>
<reference evidence="4 5" key="1">
    <citation type="submission" date="2018-12" db="EMBL/GenBank/DDBJ databases">
        <title>Complete genome of Litorilituus sediminis.</title>
        <authorList>
            <person name="Liu A."/>
            <person name="Rong J."/>
        </authorList>
    </citation>
    <scope>NUCLEOTIDE SEQUENCE [LARGE SCALE GENOMIC DNA]</scope>
    <source>
        <strain evidence="4 5">JCM 17549</strain>
    </source>
</reference>
<keyword evidence="2" id="KW-0732">Signal</keyword>
<keyword evidence="5" id="KW-1185">Reference proteome</keyword>
<proteinExistence type="predicted"/>